<name>A0A363NR99_9SPHI</name>
<proteinExistence type="predicted"/>
<keyword evidence="2" id="KW-1185">Reference proteome</keyword>
<organism evidence="1 2">
    <name type="scientific">Sphingobacterium athyrii</name>
    <dbReference type="NCBI Taxonomy" id="2152717"/>
    <lineage>
        <taxon>Bacteria</taxon>
        <taxon>Pseudomonadati</taxon>
        <taxon>Bacteroidota</taxon>
        <taxon>Sphingobacteriia</taxon>
        <taxon>Sphingobacteriales</taxon>
        <taxon>Sphingobacteriaceae</taxon>
        <taxon>Sphingobacterium</taxon>
    </lineage>
</organism>
<sequence length="96" mass="10821">MRTIILSLFSRSFCLLAPTAKRQDPGIGEVGFCAFQTIQVSNKNSPCLVEYRNKQVGSMSQNRVKWEHLLIDGAADSLNSRLVFKDWTPILHLIAK</sequence>
<gene>
    <name evidence="1" type="ORF">DCO56_15205</name>
</gene>
<comment type="caution">
    <text evidence="1">The sequence shown here is derived from an EMBL/GenBank/DDBJ whole genome shotgun (WGS) entry which is preliminary data.</text>
</comment>
<dbReference type="AlphaFoldDB" id="A0A363NR99"/>
<dbReference type="EMBL" id="QCXX01000004">
    <property type="protein sequence ID" value="PUV23283.1"/>
    <property type="molecule type" value="Genomic_DNA"/>
</dbReference>
<dbReference type="Proteomes" id="UP000250831">
    <property type="component" value="Unassembled WGS sequence"/>
</dbReference>
<protein>
    <submittedName>
        <fullName evidence="1">Uncharacterized protein</fullName>
    </submittedName>
</protein>
<accession>A0A363NR99</accession>
<evidence type="ECO:0000313" key="2">
    <source>
        <dbReference type="Proteomes" id="UP000250831"/>
    </source>
</evidence>
<reference evidence="1 2" key="1">
    <citation type="submission" date="2018-04" db="EMBL/GenBank/DDBJ databases">
        <title>Sphingobacterium sp. M46 Genome.</title>
        <authorList>
            <person name="Cheng J."/>
            <person name="Li Y."/>
        </authorList>
    </citation>
    <scope>NUCLEOTIDE SEQUENCE [LARGE SCALE GENOMIC DNA]</scope>
    <source>
        <strain evidence="1 2">M46</strain>
    </source>
</reference>
<evidence type="ECO:0000313" key="1">
    <source>
        <dbReference type="EMBL" id="PUV23283.1"/>
    </source>
</evidence>